<dbReference type="EMBL" id="BKAG01000003">
    <property type="protein sequence ID" value="GEP41394.1"/>
    <property type="molecule type" value="Genomic_DNA"/>
</dbReference>
<name>A0A512M3S7_9BACT</name>
<evidence type="ECO:0000259" key="6">
    <source>
        <dbReference type="PROSITE" id="PS51819"/>
    </source>
</evidence>
<protein>
    <recommendedName>
        <fullName evidence="3">Aldoketomutase</fullName>
    </recommendedName>
    <alternativeName>
        <fullName evidence="2">Ketone-aldehyde mutase</fullName>
    </alternativeName>
    <alternativeName>
        <fullName evidence="4">Methylglyoxalase</fullName>
    </alternativeName>
    <alternativeName>
        <fullName evidence="5">S-D-lactoylglutathione methylglyoxal lyase</fullName>
    </alternativeName>
</protein>
<proteinExistence type="predicted"/>
<dbReference type="RefSeq" id="WP_146848854.1">
    <property type="nucleotide sequence ID" value="NZ_BKAG01000003.1"/>
</dbReference>
<accession>A0A512M3S7</accession>
<dbReference type="PANTHER" id="PTHR46036:SF5">
    <property type="entry name" value="LACTOYLGLUTATHIONE LYASE"/>
    <property type="match status" value="1"/>
</dbReference>
<evidence type="ECO:0000256" key="5">
    <source>
        <dbReference type="ARBA" id="ARBA00033298"/>
    </source>
</evidence>
<dbReference type="InterPro" id="IPR004360">
    <property type="entry name" value="Glyas_Fos-R_dOase_dom"/>
</dbReference>
<reference evidence="7 8" key="1">
    <citation type="submission" date="2019-07" db="EMBL/GenBank/DDBJ databases">
        <title>Whole genome shotgun sequence of Brevifollis gellanilyticus NBRC 108608.</title>
        <authorList>
            <person name="Hosoyama A."/>
            <person name="Uohara A."/>
            <person name="Ohji S."/>
            <person name="Ichikawa N."/>
        </authorList>
    </citation>
    <scope>NUCLEOTIDE SEQUENCE [LARGE SCALE GENOMIC DNA]</scope>
    <source>
        <strain evidence="7 8">NBRC 108608</strain>
    </source>
</reference>
<evidence type="ECO:0000256" key="1">
    <source>
        <dbReference type="ARBA" id="ARBA00022723"/>
    </source>
</evidence>
<dbReference type="GO" id="GO:0019243">
    <property type="term" value="P:methylglyoxal catabolic process to D-lactate via S-lactoyl-glutathione"/>
    <property type="evidence" value="ECO:0007669"/>
    <property type="project" value="TreeGrafter"/>
</dbReference>
<dbReference type="AlphaFoldDB" id="A0A512M3S7"/>
<dbReference type="GO" id="GO:0046872">
    <property type="term" value="F:metal ion binding"/>
    <property type="evidence" value="ECO:0007669"/>
    <property type="project" value="UniProtKB-KW"/>
</dbReference>
<feature type="domain" description="VOC" evidence="6">
    <location>
        <begin position="4"/>
        <end position="123"/>
    </location>
</feature>
<organism evidence="7 8">
    <name type="scientific">Brevifollis gellanilyticus</name>
    <dbReference type="NCBI Taxonomy" id="748831"/>
    <lineage>
        <taxon>Bacteria</taxon>
        <taxon>Pseudomonadati</taxon>
        <taxon>Verrucomicrobiota</taxon>
        <taxon>Verrucomicrobiia</taxon>
        <taxon>Verrucomicrobiales</taxon>
        <taxon>Verrucomicrobiaceae</taxon>
    </lineage>
</organism>
<dbReference type="InterPro" id="IPR029068">
    <property type="entry name" value="Glyas_Bleomycin-R_OHBP_Dase"/>
</dbReference>
<evidence type="ECO:0000313" key="7">
    <source>
        <dbReference type="EMBL" id="GEP41394.1"/>
    </source>
</evidence>
<dbReference type="SUPFAM" id="SSF54593">
    <property type="entry name" value="Glyoxalase/Bleomycin resistance protein/Dihydroxybiphenyl dioxygenase"/>
    <property type="match status" value="1"/>
</dbReference>
<dbReference type="InterPro" id="IPR037523">
    <property type="entry name" value="VOC_core"/>
</dbReference>
<sequence length="125" mass="13951">MVKKLLHTRYRVNDLAKTVTFYTEVLGLEEVRRHKSPRGSELVFLKTPNSEELIEICSFPASGPVTLGPDVTHLAFEVDDLEKFALHAAAHGYPLSDGPTESSSGVFAFIDAPEGYEIELIQYRK</sequence>
<dbReference type="PROSITE" id="PS00934">
    <property type="entry name" value="GLYOXALASE_I_1"/>
    <property type="match status" value="1"/>
</dbReference>
<keyword evidence="1" id="KW-0479">Metal-binding</keyword>
<keyword evidence="8" id="KW-1185">Reference proteome</keyword>
<dbReference type="PROSITE" id="PS51819">
    <property type="entry name" value="VOC"/>
    <property type="match status" value="1"/>
</dbReference>
<dbReference type="Pfam" id="PF00903">
    <property type="entry name" value="Glyoxalase"/>
    <property type="match status" value="1"/>
</dbReference>
<evidence type="ECO:0000256" key="2">
    <source>
        <dbReference type="ARBA" id="ARBA00030291"/>
    </source>
</evidence>
<dbReference type="Proteomes" id="UP000321577">
    <property type="component" value="Unassembled WGS sequence"/>
</dbReference>
<dbReference type="Gene3D" id="3.10.180.10">
    <property type="entry name" value="2,3-Dihydroxybiphenyl 1,2-Dioxygenase, domain 1"/>
    <property type="match status" value="1"/>
</dbReference>
<gene>
    <name evidence="7" type="ORF">BGE01nite_06850</name>
</gene>
<keyword evidence="7" id="KW-0456">Lyase</keyword>
<evidence type="ECO:0000256" key="4">
    <source>
        <dbReference type="ARBA" id="ARBA00032460"/>
    </source>
</evidence>
<dbReference type="GO" id="GO:0005737">
    <property type="term" value="C:cytoplasm"/>
    <property type="evidence" value="ECO:0007669"/>
    <property type="project" value="TreeGrafter"/>
</dbReference>
<comment type="caution">
    <text evidence="7">The sequence shown here is derived from an EMBL/GenBank/DDBJ whole genome shotgun (WGS) entry which is preliminary data.</text>
</comment>
<evidence type="ECO:0000256" key="3">
    <source>
        <dbReference type="ARBA" id="ARBA00030892"/>
    </source>
</evidence>
<dbReference type="GO" id="GO:0004462">
    <property type="term" value="F:lactoylglutathione lyase activity"/>
    <property type="evidence" value="ECO:0007669"/>
    <property type="project" value="InterPro"/>
</dbReference>
<evidence type="ECO:0000313" key="8">
    <source>
        <dbReference type="Proteomes" id="UP000321577"/>
    </source>
</evidence>
<dbReference type="InterPro" id="IPR018146">
    <property type="entry name" value="Glyoxalase_1_CS"/>
</dbReference>
<dbReference type="PANTHER" id="PTHR46036">
    <property type="entry name" value="LACTOYLGLUTATHIONE LYASE"/>
    <property type="match status" value="1"/>
</dbReference>
<dbReference type="OrthoDB" id="192739at2"/>